<organism evidence="11 12">
    <name type="scientific">Candidatus Nephthysia bennettiae</name>
    <dbReference type="NCBI Taxonomy" id="3127016"/>
    <lineage>
        <taxon>Bacteria</taxon>
        <taxon>Bacillati</taxon>
        <taxon>Candidatus Dormiibacterota</taxon>
        <taxon>Candidatus Dormibacteria</taxon>
        <taxon>Candidatus Dormibacterales</taxon>
        <taxon>Candidatus Dormibacteraceae</taxon>
        <taxon>Candidatus Nephthysia</taxon>
    </lineage>
</organism>
<dbReference type="InterPro" id="IPR000924">
    <property type="entry name" value="Glu/Gln-tRNA-synth"/>
</dbReference>
<accession>A0A934N4I0</accession>
<keyword evidence="6 8" id="KW-0648">Protein biosynthesis</keyword>
<dbReference type="InterPro" id="IPR049940">
    <property type="entry name" value="GluQ/Sye"/>
</dbReference>
<dbReference type="InterPro" id="IPR020752">
    <property type="entry name" value="Glu-tRNA-synth_I_codon-bd_sub1"/>
</dbReference>
<protein>
    <recommendedName>
        <fullName evidence="8">Glutamate--tRNA ligase</fullName>
        <ecNumber evidence="8">6.1.1.17</ecNumber>
    </recommendedName>
    <alternativeName>
        <fullName evidence="8">Glutamyl-tRNA synthetase</fullName>
        <shortName evidence="8">GluRS</shortName>
    </alternativeName>
</protein>
<proteinExistence type="inferred from homology"/>
<dbReference type="Gene3D" id="3.40.50.620">
    <property type="entry name" value="HUPs"/>
    <property type="match status" value="1"/>
</dbReference>
<evidence type="ECO:0000256" key="1">
    <source>
        <dbReference type="ARBA" id="ARBA00007894"/>
    </source>
</evidence>
<dbReference type="SUPFAM" id="SSF52374">
    <property type="entry name" value="Nucleotidylyl transferase"/>
    <property type="match status" value="1"/>
</dbReference>
<keyword evidence="8" id="KW-0479">Metal-binding</keyword>
<dbReference type="CDD" id="cd00808">
    <property type="entry name" value="GluRS_core"/>
    <property type="match status" value="1"/>
</dbReference>
<comment type="similarity">
    <text evidence="1 8">Belongs to the class-I aminoacyl-tRNA synthetase family. Glutamate--tRNA ligase type 1 subfamily.</text>
</comment>
<evidence type="ECO:0000256" key="2">
    <source>
        <dbReference type="ARBA" id="ARBA00022490"/>
    </source>
</evidence>
<evidence type="ECO:0000256" key="4">
    <source>
        <dbReference type="ARBA" id="ARBA00022741"/>
    </source>
</evidence>
<dbReference type="InterPro" id="IPR008925">
    <property type="entry name" value="aa_tRNA-synth_I_cd-bd_sf"/>
</dbReference>
<feature type="binding site" evidence="8">
    <location>
        <position position="122"/>
    </location>
    <ligand>
        <name>Zn(2+)</name>
        <dbReference type="ChEBI" id="CHEBI:29105"/>
    </ligand>
</feature>
<dbReference type="NCBIfam" id="TIGR00464">
    <property type="entry name" value="gltX_bact"/>
    <property type="match status" value="1"/>
</dbReference>
<evidence type="ECO:0000256" key="3">
    <source>
        <dbReference type="ARBA" id="ARBA00022598"/>
    </source>
</evidence>
<comment type="subunit">
    <text evidence="8">Monomer.</text>
</comment>
<comment type="catalytic activity">
    <reaction evidence="8">
        <text>tRNA(Glu) + L-glutamate + ATP = L-glutamyl-tRNA(Glu) + AMP + diphosphate</text>
        <dbReference type="Rhea" id="RHEA:23540"/>
        <dbReference type="Rhea" id="RHEA-COMP:9663"/>
        <dbReference type="Rhea" id="RHEA-COMP:9680"/>
        <dbReference type="ChEBI" id="CHEBI:29985"/>
        <dbReference type="ChEBI" id="CHEBI:30616"/>
        <dbReference type="ChEBI" id="CHEBI:33019"/>
        <dbReference type="ChEBI" id="CHEBI:78442"/>
        <dbReference type="ChEBI" id="CHEBI:78520"/>
        <dbReference type="ChEBI" id="CHEBI:456215"/>
        <dbReference type="EC" id="6.1.1.17"/>
    </reaction>
</comment>
<evidence type="ECO:0000259" key="10">
    <source>
        <dbReference type="Pfam" id="PF19269"/>
    </source>
</evidence>
<comment type="cofactor">
    <cofactor evidence="8">
        <name>Zn(2+)</name>
        <dbReference type="ChEBI" id="CHEBI:29105"/>
    </cofactor>
    <text evidence="8">Binds 1 zinc ion per subunit.</text>
</comment>
<dbReference type="InterPro" id="IPR033910">
    <property type="entry name" value="GluRS_core"/>
</dbReference>
<keyword evidence="2 8" id="KW-0963">Cytoplasm</keyword>
<feature type="binding site" evidence="8">
    <location>
        <position position="98"/>
    </location>
    <ligand>
        <name>Zn(2+)</name>
        <dbReference type="ChEBI" id="CHEBI:29105"/>
    </ligand>
</feature>
<feature type="binding site" evidence="8">
    <location>
        <position position="120"/>
    </location>
    <ligand>
        <name>Zn(2+)</name>
        <dbReference type="ChEBI" id="CHEBI:29105"/>
    </ligand>
</feature>
<feature type="short sequence motif" description="'HIGH' region" evidence="8">
    <location>
        <begin position="7"/>
        <end position="17"/>
    </location>
</feature>
<name>A0A934N4I0_9BACT</name>
<dbReference type="EC" id="6.1.1.17" evidence="8"/>
<feature type="short sequence motif" description="'KMSKS' region" evidence="8">
    <location>
        <begin position="230"/>
        <end position="234"/>
    </location>
</feature>
<evidence type="ECO:0000256" key="6">
    <source>
        <dbReference type="ARBA" id="ARBA00022917"/>
    </source>
</evidence>
<reference evidence="11" key="1">
    <citation type="submission" date="2020-10" db="EMBL/GenBank/DDBJ databases">
        <title>Ca. Dormibacterota MAGs.</title>
        <authorList>
            <person name="Montgomery K."/>
        </authorList>
    </citation>
    <scope>NUCLEOTIDE SEQUENCE [LARGE SCALE GENOMIC DNA]</scope>
    <source>
        <strain evidence="11">SC8812_S17_10</strain>
    </source>
</reference>
<dbReference type="GO" id="GO:0005524">
    <property type="term" value="F:ATP binding"/>
    <property type="evidence" value="ECO:0007669"/>
    <property type="project" value="UniProtKB-UniRule"/>
</dbReference>
<evidence type="ECO:0000256" key="7">
    <source>
        <dbReference type="ARBA" id="ARBA00023146"/>
    </source>
</evidence>
<evidence type="ECO:0000256" key="5">
    <source>
        <dbReference type="ARBA" id="ARBA00022840"/>
    </source>
</evidence>
<evidence type="ECO:0000256" key="8">
    <source>
        <dbReference type="HAMAP-Rule" id="MF_00022"/>
    </source>
</evidence>
<gene>
    <name evidence="8" type="primary">gltX</name>
    <name evidence="11" type="ORF">JF922_19725</name>
</gene>
<dbReference type="InterPro" id="IPR014729">
    <property type="entry name" value="Rossmann-like_a/b/a_fold"/>
</dbReference>
<dbReference type="PROSITE" id="PS00178">
    <property type="entry name" value="AA_TRNA_LIGASE_I"/>
    <property type="match status" value="1"/>
</dbReference>
<feature type="binding site" evidence="8">
    <location>
        <position position="100"/>
    </location>
    <ligand>
        <name>Zn(2+)</name>
        <dbReference type="ChEBI" id="CHEBI:29105"/>
    </ligand>
</feature>
<dbReference type="GO" id="GO:0008270">
    <property type="term" value="F:zinc ion binding"/>
    <property type="evidence" value="ECO:0007669"/>
    <property type="project" value="UniProtKB-UniRule"/>
</dbReference>
<dbReference type="AlphaFoldDB" id="A0A934N4I0"/>
<dbReference type="HAMAP" id="MF_00022">
    <property type="entry name" value="Glu_tRNA_synth_type1"/>
    <property type="match status" value="1"/>
</dbReference>
<dbReference type="EMBL" id="JAEKNR010000198">
    <property type="protein sequence ID" value="MBJ7600290.1"/>
    <property type="molecule type" value="Genomic_DNA"/>
</dbReference>
<comment type="caution">
    <text evidence="11">The sequence shown here is derived from an EMBL/GenBank/DDBJ whole genome shotgun (WGS) entry which is preliminary data.</text>
</comment>
<dbReference type="InterPro" id="IPR020751">
    <property type="entry name" value="aa-tRNA-synth_I_codon-bd_sub2"/>
</dbReference>
<dbReference type="InterPro" id="IPR020058">
    <property type="entry name" value="Glu/Gln-tRNA-synth_Ib_cat-dom"/>
</dbReference>
<keyword evidence="7 8" id="KW-0030">Aminoacyl-tRNA synthetase</keyword>
<sequence length="466" mass="51973">MRVRFAPSPTGAFHVGGARTALYNWAVALREGGDFVLRIEDTDQERNRPEWTQGIVDALYWLGLHPGTYEGPYLQSERADRHTAAARRLYEAGLAYYCDCTREQVVERTGNPHRGYDGFCRDRGLGPGPGRALRFRTPDQGETVVEDVIRGRPTFPNAALDDFVIARGDGSALYMLAVVVDDVDMGITHVIRGEEHLSNAPKHQLLWQALGAEPPVWAHLPVLVDAQRRKLSKRRDKVALEDYRDEGYLSEAMRNYLMLLGWSPPGGQEVMPWESMVELFRLEQVQASPAFFDVGKLRSLNGTYLRALTPGEFIAACRPWVEGPNVRWSPECFDLALFAAAAPLVQTRAAVLSEVPPLVDFFFLEKPTIEEDAWASAMRDPGPAILAEAIAAYDELEHWEPQVLKDRLAAIGLAHDRKLSAAQAPIRVAVTGRSVGLPLFESLALLGKPVTMQRLRAARERLEADR</sequence>
<comment type="subcellular location">
    <subcellularLocation>
        <location evidence="8">Cytoplasm</location>
    </subcellularLocation>
</comment>
<dbReference type="Pfam" id="PF00749">
    <property type="entry name" value="tRNA-synt_1c"/>
    <property type="match status" value="1"/>
</dbReference>
<keyword evidence="8" id="KW-0862">Zinc</keyword>
<dbReference type="PANTHER" id="PTHR43311:SF2">
    <property type="entry name" value="GLUTAMATE--TRNA LIGASE, MITOCHONDRIAL-RELATED"/>
    <property type="match status" value="1"/>
</dbReference>
<feature type="domain" description="Aminoacyl-tRNA synthetase class I anticodon-binding" evidence="10">
    <location>
        <begin position="312"/>
        <end position="458"/>
    </location>
</feature>
<dbReference type="InterPro" id="IPR001412">
    <property type="entry name" value="aa-tRNA-synth_I_CS"/>
</dbReference>
<dbReference type="PRINTS" id="PR00987">
    <property type="entry name" value="TRNASYNTHGLU"/>
</dbReference>
<dbReference type="GO" id="GO:0005737">
    <property type="term" value="C:cytoplasm"/>
    <property type="evidence" value="ECO:0007669"/>
    <property type="project" value="UniProtKB-SubCell"/>
</dbReference>
<dbReference type="Pfam" id="PF19269">
    <property type="entry name" value="Anticodon_2"/>
    <property type="match status" value="1"/>
</dbReference>
<keyword evidence="12" id="KW-1185">Reference proteome</keyword>
<dbReference type="Proteomes" id="UP000612893">
    <property type="component" value="Unassembled WGS sequence"/>
</dbReference>
<evidence type="ECO:0000259" key="9">
    <source>
        <dbReference type="Pfam" id="PF00749"/>
    </source>
</evidence>
<dbReference type="PANTHER" id="PTHR43311">
    <property type="entry name" value="GLUTAMATE--TRNA LIGASE"/>
    <property type="match status" value="1"/>
</dbReference>
<comment type="function">
    <text evidence="8">Catalyzes the attachment of glutamate to tRNA(Glu) in a two-step reaction: glutamate is first activated by ATP to form Glu-AMP and then transferred to the acceptor end of tRNA(Glu).</text>
</comment>
<keyword evidence="4 8" id="KW-0547">Nucleotide-binding</keyword>
<dbReference type="Gene3D" id="1.10.10.350">
    <property type="match status" value="1"/>
</dbReference>
<keyword evidence="3 8" id="KW-0436">Ligase</keyword>
<dbReference type="Gene3D" id="1.10.8.70">
    <property type="entry name" value="Glutamate-tRNA synthetase, class I, anticodon-binding domain 1"/>
    <property type="match status" value="1"/>
</dbReference>
<dbReference type="InterPro" id="IPR045462">
    <property type="entry name" value="aa-tRNA-synth_I_cd-bd"/>
</dbReference>
<dbReference type="SUPFAM" id="SSF48163">
    <property type="entry name" value="An anticodon-binding domain of class I aminoacyl-tRNA synthetases"/>
    <property type="match status" value="1"/>
</dbReference>
<evidence type="ECO:0000313" key="11">
    <source>
        <dbReference type="EMBL" id="MBJ7600290.1"/>
    </source>
</evidence>
<evidence type="ECO:0000313" key="12">
    <source>
        <dbReference type="Proteomes" id="UP000612893"/>
    </source>
</evidence>
<dbReference type="GO" id="GO:0006424">
    <property type="term" value="P:glutamyl-tRNA aminoacylation"/>
    <property type="evidence" value="ECO:0007669"/>
    <property type="project" value="UniProtKB-UniRule"/>
</dbReference>
<feature type="binding site" evidence="8">
    <location>
        <position position="233"/>
    </location>
    <ligand>
        <name>ATP</name>
        <dbReference type="ChEBI" id="CHEBI:30616"/>
    </ligand>
</feature>
<dbReference type="GO" id="GO:0004818">
    <property type="term" value="F:glutamate-tRNA ligase activity"/>
    <property type="evidence" value="ECO:0007669"/>
    <property type="project" value="UniProtKB-UniRule"/>
</dbReference>
<feature type="domain" description="Glutamyl/glutaminyl-tRNA synthetase class Ib catalytic" evidence="9">
    <location>
        <begin position="2"/>
        <end position="298"/>
    </location>
</feature>
<keyword evidence="5 8" id="KW-0067">ATP-binding</keyword>
<dbReference type="InterPro" id="IPR004527">
    <property type="entry name" value="Glu-tRNA-ligase_bac/mito"/>
</dbReference>